<reference evidence="1 2" key="1">
    <citation type="journal article" date="2021" name="Hortic Res">
        <title>Chromosome-scale assembly of the Dendrobium chrysotoxum genome enhances the understanding of orchid evolution.</title>
        <authorList>
            <person name="Zhang Y."/>
            <person name="Zhang G.Q."/>
            <person name="Zhang D."/>
            <person name="Liu X.D."/>
            <person name="Xu X.Y."/>
            <person name="Sun W.H."/>
            <person name="Yu X."/>
            <person name="Zhu X."/>
            <person name="Wang Z.W."/>
            <person name="Zhao X."/>
            <person name="Zhong W.Y."/>
            <person name="Chen H."/>
            <person name="Yin W.L."/>
            <person name="Huang T."/>
            <person name="Niu S.C."/>
            <person name="Liu Z.J."/>
        </authorList>
    </citation>
    <scope>NUCLEOTIDE SEQUENCE [LARGE SCALE GENOMIC DNA]</scope>
    <source>
        <strain evidence="1">Lindl</strain>
    </source>
</reference>
<organism evidence="1 2">
    <name type="scientific">Dendrobium chrysotoxum</name>
    <name type="common">Orchid</name>
    <dbReference type="NCBI Taxonomy" id="161865"/>
    <lineage>
        <taxon>Eukaryota</taxon>
        <taxon>Viridiplantae</taxon>
        <taxon>Streptophyta</taxon>
        <taxon>Embryophyta</taxon>
        <taxon>Tracheophyta</taxon>
        <taxon>Spermatophyta</taxon>
        <taxon>Magnoliopsida</taxon>
        <taxon>Liliopsida</taxon>
        <taxon>Asparagales</taxon>
        <taxon>Orchidaceae</taxon>
        <taxon>Epidendroideae</taxon>
        <taxon>Malaxideae</taxon>
        <taxon>Dendrobiinae</taxon>
        <taxon>Dendrobium</taxon>
    </lineage>
</organism>
<dbReference type="EMBL" id="JAGFBR010000007">
    <property type="protein sequence ID" value="KAH0464271.1"/>
    <property type="molecule type" value="Genomic_DNA"/>
</dbReference>
<accession>A0AAV7H6S7</accession>
<dbReference type="Proteomes" id="UP000775213">
    <property type="component" value="Unassembled WGS sequence"/>
</dbReference>
<name>A0AAV7H6S7_DENCH</name>
<proteinExistence type="predicted"/>
<dbReference type="AlphaFoldDB" id="A0AAV7H6S7"/>
<evidence type="ECO:0000313" key="1">
    <source>
        <dbReference type="EMBL" id="KAH0464271.1"/>
    </source>
</evidence>
<gene>
    <name evidence="1" type="ORF">IEQ34_007057</name>
</gene>
<sequence length="64" mass="7266">MLTAYAASGFPSISKADDPLFQLSLRGNSSIRVLQIRDNIGFRTEVQQWRRWDLVVRAGAPEFL</sequence>
<keyword evidence="2" id="KW-1185">Reference proteome</keyword>
<evidence type="ECO:0000313" key="2">
    <source>
        <dbReference type="Proteomes" id="UP000775213"/>
    </source>
</evidence>
<protein>
    <submittedName>
        <fullName evidence="1">Uncharacterized protein</fullName>
    </submittedName>
</protein>
<comment type="caution">
    <text evidence="1">The sequence shown here is derived from an EMBL/GenBank/DDBJ whole genome shotgun (WGS) entry which is preliminary data.</text>
</comment>